<comment type="caution">
    <text evidence="1">The sequence shown here is derived from an EMBL/GenBank/DDBJ whole genome shotgun (WGS) entry which is preliminary data.</text>
</comment>
<protein>
    <recommendedName>
        <fullName evidence="3">DUF4283 domain-containing protein</fullName>
    </recommendedName>
</protein>
<evidence type="ECO:0000313" key="1">
    <source>
        <dbReference type="EMBL" id="KAF5185426.1"/>
    </source>
</evidence>
<keyword evidence="2" id="KW-1185">Reference proteome</keyword>
<organism evidence="1 2">
    <name type="scientific">Thalictrum thalictroides</name>
    <name type="common">Rue-anemone</name>
    <name type="synonym">Anemone thalictroides</name>
    <dbReference type="NCBI Taxonomy" id="46969"/>
    <lineage>
        <taxon>Eukaryota</taxon>
        <taxon>Viridiplantae</taxon>
        <taxon>Streptophyta</taxon>
        <taxon>Embryophyta</taxon>
        <taxon>Tracheophyta</taxon>
        <taxon>Spermatophyta</taxon>
        <taxon>Magnoliopsida</taxon>
        <taxon>Ranunculales</taxon>
        <taxon>Ranunculaceae</taxon>
        <taxon>Thalictroideae</taxon>
        <taxon>Thalictrum</taxon>
    </lineage>
</organism>
<accession>A0A7J6VJY4</accession>
<proteinExistence type="predicted"/>
<dbReference type="EMBL" id="JABWDY010030729">
    <property type="protein sequence ID" value="KAF5185426.1"/>
    <property type="molecule type" value="Genomic_DNA"/>
</dbReference>
<dbReference type="AlphaFoldDB" id="A0A7J6VJY4"/>
<sequence>MDIVKRGTNLYVCRFDRRQDQDRVVDEQPRKVLGKLVFMQPFTGDMDPLAIRFDTIPLWMSFKGLYLEQYTPKIVKLIAGAARIVLDVLPKELVPQSEEDHAADPPNALMIDWQSENFVLNNANIPKDEQLRLNMDNYPLAPPNSPEDAPMHD</sequence>
<name>A0A7J6VJY4_THATH</name>
<dbReference type="Proteomes" id="UP000554482">
    <property type="component" value="Unassembled WGS sequence"/>
</dbReference>
<reference evidence="1 2" key="1">
    <citation type="submission" date="2020-06" db="EMBL/GenBank/DDBJ databases">
        <title>Transcriptomic and genomic resources for Thalictrum thalictroides and T. hernandezii: Facilitating candidate gene discovery in an emerging model plant lineage.</title>
        <authorList>
            <person name="Arias T."/>
            <person name="Riano-Pachon D.M."/>
            <person name="Di Stilio V.S."/>
        </authorList>
    </citation>
    <scope>NUCLEOTIDE SEQUENCE [LARGE SCALE GENOMIC DNA]</scope>
    <source>
        <strain evidence="2">cv. WT478/WT964</strain>
        <tissue evidence="1">Leaves</tissue>
    </source>
</reference>
<gene>
    <name evidence="1" type="ORF">FRX31_024987</name>
</gene>
<evidence type="ECO:0000313" key="2">
    <source>
        <dbReference type="Proteomes" id="UP000554482"/>
    </source>
</evidence>
<evidence type="ECO:0008006" key="3">
    <source>
        <dbReference type="Google" id="ProtNLM"/>
    </source>
</evidence>